<dbReference type="EMBL" id="JBBHLL010000383">
    <property type="protein sequence ID" value="KAK7804344.1"/>
    <property type="molecule type" value="Genomic_DNA"/>
</dbReference>
<evidence type="ECO:0000313" key="4">
    <source>
        <dbReference type="Proteomes" id="UP001488838"/>
    </source>
</evidence>
<reference evidence="3 4" key="1">
    <citation type="journal article" date="2023" name="bioRxiv">
        <title>Conserved and derived expression patterns and positive selection on dental genes reveal complex evolutionary context of ever-growing rodent molars.</title>
        <authorList>
            <person name="Calamari Z.T."/>
            <person name="Song A."/>
            <person name="Cohen E."/>
            <person name="Akter M."/>
            <person name="Roy R.D."/>
            <person name="Hallikas O."/>
            <person name="Christensen M.M."/>
            <person name="Li P."/>
            <person name="Marangoni P."/>
            <person name="Jernvall J."/>
            <person name="Klein O.D."/>
        </authorList>
    </citation>
    <scope>NUCLEOTIDE SEQUENCE [LARGE SCALE GENOMIC DNA]</scope>
    <source>
        <strain evidence="3">V071</strain>
    </source>
</reference>
<dbReference type="Pfam" id="PF15175">
    <property type="entry name" value="SPATA24"/>
    <property type="match status" value="2"/>
</dbReference>
<evidence type="ECO:0000313" key="3">
    <source>
        <dbReference type="EMBL" id="KAK7804344.1"/>
    </source>
</evidence>
<feature type="coiled-coil region" evidence="1">
    <location>
        <begin position="48"/>
        <end position="86"/>
    </location>
</feature>
<protein>
    <recommendedName>
        <fullName evidence="5">Spermatogenesis-associated protein 24</fullName>
    </recommendedName>
</protein>
<dbReference type="GO" id="GO:0005634">
    <property type="term" value="C:nucleus"/>
    <property type="evidence" value="ECO:0007669"/>
    <property type="project" value="TreeGrafter"/>
</dbReference>
<dbReference type="Proteomes" id="UP001488838">
    <property type="component" value="Unassembled WGS sequence"/>
</dbReference>
<accession>A0AAW0HQF9</accession>
<feature type="compositionally biased region" description="Basic residues" evidence="2">
    <location>
        <begin position="214"/>
        <end position="234"/>
    </location>
</feature>
<dbReference type="GO" id="GO:0003677">
    <property type="term" value="F:DNA binding"/>
    <property type="evidence" value="ECO:0007669"/>
    <property type="project" value="TreeGrafter"/>
</dbReference>
<dbReference type="PANTHER" id="PTHR35155:SF1">
    <property type="entry name" value="SPERMATOGENESIS-ASSOCIATED PROTEIN 24"/>
    <property type="match status" value="1"/>
</dbReference>
<feature type="region of interest" description="Disordered" evidence="2">
    <location>
        <begin position="127"/>
        <end position="153"/>
    </location>
</feature>
<organism evidence="3 4">
    <name type="scientific">Myodes glareolus</name>
    <name type="common">Bank vole</name>
    <name type="synonym">Clethrionomys glareolus</name>
    <dbReference type="NCBI Taxonomy" id="447135"/>
    <lineage>
        <taxon>Eukaryota</taxon>
        <taxon>Metazoa</taxon>
        <taxon>Chordata</taxon>
        <taxon>Craniata</taxon>
        <taxon>Vertebrata</taxon>
        <taxon>Euteleostomi</taxon>
        <taxon>Mammalia</taxon>
        <taxon>Eutheria</taxon>
        <taxon>Euarchontoglires</taxon>
        <taxon>Glires</taxon>
        <taxon>Rodentia</taxon>
        <taxon>Myomorpha</taxon>
        <taxon>Muroidea</taxon>
        <taxon>Cricetidae</taxon>
        <taxon>Arvicolinae</taxon>
        <taxon>Myodes</taxon>
    </lineage>
</organism>
<gene>
    <name evidence="3" type="ORF">U0070_015645</name>
</gene>
<evidence type="ECO:0000256" key="1">
    <source>
        <dbReference type="SAM" id="Coils"/>
    </source>
</evidence>
<name>A0AAW0HQF9_MYOGA</name>
<sequence>MHPSPFLSRALLQMVLQDENFVSKEEFQEIEKKLVDEKAAHAKTKALLAKEEEKLQFALGEVEVLSKQLEKEKLAFEKALSSVKNKVLQESSKKDQLITKCNGRREARAAPQPRACAKIRVLPQLLPPAEDTGKSRRVTPSKMPSGTRQATEMTDEIEIESHIIKQEDILNGKENEIKELQQVISQQKRIFRNHMSDFQIQKQQESYMAQVLDRKHKKASGTRRARSRQCPREK</sequence>
<comment type="caution">
    <text evidence="3">The sequence shown here is derived from an EMBL/GenBank/DDBJ whole genome shotgun (WGS) entry which is preliminary data.</text>
</comment>
<keyword evidence="1" id="KW-0175">Coiled coil</keyword>
<proteinExistence type="predicted"/>
<evidence type="ECO:0008006" key="5">
    <source>
        <dbReference type="Google" id="ProtNLM"/>
    </source>
</evidence>
<dbReference type="AlphaFoldDB" id="A0AAW0HQF9"/>
<dbReference type="GO" id="GO:0005737">
    <property type="term" value="C:cytoplasm"/>
    <property type="evidence" value="ECO:0007669"/>
    <property type="project" value="TreeGrafter"/>
</dbReference>
<feature type="coiled-coil region" evidence="1">
    <location>
        <begin position="163"/>
        <end position="190"/>
    </location>
</feature>
<feature type="region of interest" description="Disordered" evidence="2">
    <location>
        <begin position="213"/>
        <end position="234"/>
    </location>
</feature>
<feature type="compositionally biased region" description="Polar residues" evidence="2">
    <location>
        <begin position="142"/>
        <end position="152"/>
    </location>
</feature>
<dbReference type="InterPro" id="IPR029176">
    <property type="entry name" value="SPATA24"/>
</dbReference>
<keyword evidence="4" id="KW-1185">Reference proteome</keyword>
<evidence type="ECO:0000256" key="2">
    <source>
        <dbReference type="SAM" id="MobiDB-lite"/>
    </source>
</evidence>
<dbReference type="PANTHER" id="PTHR35155">
    <property type="entry name" value="SPERMATOGENESIS-ASSOCIATED PROTEIN 24"/>
    <property type="match status" value="1"/>
</dbReference>